<proteinExistence type="predicted"/>
<dbReference type="InterPro" id="IPR051222">
    <property type="entry name" value="PPR/CCM1_RNA-binding"/>
</dbReference>
<dbReference type="PANTHER" id="PTHR47942:SF63">
    <property type="entry name" value="PENTATRICOPEPTIDE REPEAT-CONTAINING PROTEIN"/>
    <property type="match status" value="1"/>
</dbReference>
<dbReference type="Pfam" id="PF13812">
    <property type="entry name" value="PPR_3"/>
    <property type="match status" value="3"/>
</dbReference>
<dbReference type="InterPro" id="IPR002885">
    <property type="entry name" value="PPR_rpt"/>
</dbReference>
<dbReference type="Pfam" id="PF01535">
    <property type="entry name" value="PPR"/>
    <property type="match status" value="1"/>
</dbReference>
<sequence>MPPLQTKVTLQSDLLECSVAVNRYAREQQWQRALQVAGLEKCRAAVDVILYNSLINACQKAGQWQTALLLLAEIEGCNLETTVISYNAAISACATAGRWKEALLLLGACHKRHEKDVITFNAAMSACASGAVWQRACWLLADLTRSGLKPTVVSCSTTISACGRAGKWELALILLASAERSQVRTDAVMYSAAMDACGKCKEWTQAVWILAACQRKNLQPHVVAYNTAISACERQWEVALLLFWEMLGHEEPDLITYNAMISTCAAGLWQQALGLLDRAKEQLVQVDVITYNAVMSSCDSGAWELALVVLAEVGETIKADAISFDSAMSACEKAEGWPQAVGLLLELHGASLKKDAVTCSALTSGCVKAGKWISALQLFGELCVHSVRCDSFVYTGAMKALEIAGHWNGALSAFDELRHSLRADLVSRNAAISACSAEWQLAVLLLEDAPFASQNSDEIAFNTVVSACAKGERSLRPVGKCGVSKHSGLTNDIRSIRSELFPQKENHIIDRRWTLCHAEDPRIMLRRFVSHLRAAQKEHSSSQKGILRASHALLGPRPFLASIKKVCHVSNHAR</sequence>
<protein>
    <submittedName>
        <fullName evidence="3">Chloroplastic</fullName>
    </submittedName>
</protein>
<evidence type="ECO:0000313" key="3">
    <source>
        <dbReference type="EMBL" id="CAK9014606.1"/>
    </source>
</evidence>
<keyword evidence="1" id="KW-0677">Repeat</keyword>
<feature type="repeat" description="PPR" evidence="2">
    <location>
        <begin position="355"/>
        <end position="389"/>
    </location>
</feature>
<feature type="repeat" description="PPR" evidence="2">
    <location>
        <begin position="186"/>
        <end position="220"/>
    </location>
</feature>
<gene>
    <name evidence="3" type="ORF">SCF082_LOCUS12392</name>
</gene>
<comment type="caution">
    <text evidence="3">The sequence shown here is derived from an EMBL/GenBank/DDBJ whole genome shotgun (WGS) entry which is preliminary data.</text>
</comment>
<dbReference type="PROSITE" id="PS51375">
    <property type="entry name" value="PPR"/>
    <property type="match status" value="4"/>
</dbReference>
<accession>A0ABP0JJL0</accession>
<dbReference type="InterPro" id="IPR011990">
    <property type="entry name" value="TPR-like_helical_dom_sf"/>
</dbReference>
<evidence type="ECO:0000313" key="4">
    <source>
        <dbReference type="Proteomes" id="UP001642464"/>
    </source>
</evidence>
<organism evidence="3 4">
    <name type="scientific">Durusdinium trenchii</name>
    <dbReference type="NCBI Taxonomy" id="1381693"/>
    <lineage>
        <taxon>Eukaryota</taxon>
        <taxon>Sar</taxon>
        <taxon>Alveolata</taxon>
        <taxon>Dinophyceae</taxon>
        <taxon>Suessiales</taxon>
        <taxon>Symbiodiniaceae</taxon>
        <taxon>Durusdinium</taxon>
    </lineage>
</organism>
<dbReference type="PANTHER" id="PTHR47942">
    <property type="entry name" value="TETRATRICOPEPTIDE REPEAT (TPR)-LIKE SUPERFAMILY PROTEIN-RELATED"/>
    <property type="match status" value="1"/>
</dbReference>
<dbReference type="Gene3D" id="1.25.40.10">
    <property type="entry name" value="Tetratricopeptide repeat domain"/>
    <property type="match status" value="5"/>
</dbReference>
<keyword evidence="4" id="KW-1185">Reference proteome</keyword>
<feature type="repeat" description="PPR" evidence="2">
    <location>
        <begin position="116"/>
        <end position="150"/>
    </location>
</feature>
<reference evidence="3 4" key="1">
    <citation type="submission" date="2024-02" db="EMBL/GenBank/DDBJ databases">
        <authorList>
            <person name="Chen Y."/>
            <person name="Shah S."/>
            <person name="Dougan E. K."/>
            <person name="Thang M."/>
            <person name="Chan C."/>
        </authorList>
    </citation>
    <scope>NUCLEOTIDE SEQUENCE [LARGE SCALE GENOMIC DNA]</scope>
</reference>
<feature type="repeat" description="PPR" evidence="2">
    <location>
        <begin position="47"/>
        <end position="81"/>
    </location>
</feature>
<evidence type="ECO:0000256" key="1">
    <source>
        <dbReference type="ARBA" id="ARBA00022737"/>
    </source>
</evidence>
<dbReference type="EMBL" id="CAXAMM010007546">
    <property type="protein sequence ID" value="CAK9014606.1"/>
    <property type="molecule type" value="Genomic_DNA"/>
</dbReference>
<evidence type="ECO:0000256" key="2">
    <source>
        <dbReference type="PROSITE-ProRule" id="PRU00708"/>
    </source>
</evidence>
<dbReference type="Proteomes" id="UP001642464">
    <property type="component" value="Unassembled WGS sequence"/>
</dbReference>
<name>A0ABP0JJL0_9DINO</name>
<dbReference type="NCBIfam" id="TIGR00756">
    <property type="entry name" value="PPR"/>
    <property type="match status" value="2"/>
</dbReference>